<dbReference type="RefSeq" id="WP_343232703.1">
    <property type="nucleotide sequence ID" value="NZ_CP046600.1"/>
</dbReference>
<dbReference type="KEGG" id="mspg:F6B93_14470"/>
<dbReference type="AlphaFoldDB" id="A0A975JYM7"/>
<accession>A0A975JYM7</accession>
<dbReference type="Proteomes" id="UP000682202">
    <property type="component" value="Chromosome"/>
</dbReference>
<evidence type="ECO:0000256" key="1">
    <source>
        <dbReference type="SAM" id="MobiDB-lite"/>
    </source>
</evidence>
<dbReference type="Pfam" id="PF11455">
    <property type="entry name" value="MazE-like"/>
    <property type="match status" value="1"/>
</dbReference>
<evidence type="ECO:0000313" key="2">
    <source>
        <dbReference type="EMBL" id="QUR68130.1"/>
    </source>
</evidence>
<name>A0A975JYM7_9MYCO</name>
<dbReference type="EMBL" id="CP046600">
    <property type="protein sequence ID" value="QUR68130.1"/>
    <property type="molecule type" value="Genomic_DNA"/>
</dbReference>
<dbReference type="InterPro" id="IPR021558">
    <property type="entry name" value="MazE-like"/>
</dbReference>
<gene>
    <name evidence="2" type="ORF">F6B93_14470</name>
</gene>
<keyword evidence="3" id="KW-1185">Reference proteome</keyword>
<evidence type="ECO:0000313" key="3">
    <source>
        <dbReference type="Proteomes" id="UP000682202"/>
    </source>
</evidence>
<proteinExistence type="predicted"/>
<sequence length="76" mass="8432">MPSALDGMREYWERLRRQGLWPVPIWVSDVNDPEPDGDPQSAVDTQSAPVTISEPDPAGQAFVEPTSYDWFGGTIV</sequence>
<feature type="region of interest" description="Disordered" evidence="1">
    <location>
        <begin position="29"/>
        <end position="64"/>
    </location>
</feature>
<protein>
    <submittedName>
        <fullName evidence="2">DUF3018 family protein</fullName>
    </submittedName>
</protein>
<reference evidence="2" key="1">
    <citation type="submission" date="2019-12" db="EMBL/GenBank/DDBJ databases">
        <title>Mycobacterium spongiae sp. nov.</title>
        <authorList>
            <person name="Stinear T."/>
        </authorList>
    </citation>
    <scope>NUCLEOTIDE SEQUENCE</scope>
    <source>
        <strain evidence="2">FSD4b-SM</strain>
    </source>
</reference>
<organism evidence="2 3">
    <name type="scientific">Mycobacterium spongiae</name>
    <dbReference type="NCBI Taxonomy" id="886343"/>
    <lineage>
        <taxon>Bacteria</taxon>
        <taxon>Bacillati</taxon>
        <taxon>Actinomycetota</taxon>
        <taxon>Actinomycetes</taxon>
        <taxon>Mycobacteriales</taxon>
        <taxon>Mycobacteriaceae</taxon>
        <taxon>Mycobacterium</taxon>
    </lineage>
</organism>